<evidence type="ECO:0000256" key="1">
    <source>
        <dbReference type="SAM" id="MobiDB-lite"/>
    </source>
</evidence>
<sequence>MPPKADRAEELNQPVAVTGEKTEIAEKGNVVIEKNADGEYRDEDDDDDVNEETGPEPTLYGD</sequence>
<organism evidence="2 3">
    <name type="scientific">Rubroshorea leprosula</name>
    <dbReference type="NCBI Taxonomy" id="152421"/>
    <lineage>
        <taxon>Eukaryota</taxon>
        <taxon>Viridiplantae</taxon>
        <taxon>Streptophyta</taxon>
        <taxon>Embryophyta</taxon>
        <taxon>Tracheophyta</taxon>
        <taxon>Spermatophyta</taxon>
        <taxon>Magnoliopsida</taxon>
        <taxon>eudicotyledons</taxon>
        <taxon>Gunneridae</taxon>
        <taxon>Pentapetalae</taxon>
        <taxon>rosids</taxon>
        <taxon>malvids</taxon>
        <taxon>Malvales</taxon>
        <taxon>Dipterocarpaceae</taxon>
        <taxon>Rubroshorea</taxon>
    </lineage>
</organism>
<feature type="region of interest" description="Disordered" evidence="1">
    <location>
        <begin position="1"/>
        <end position="62"/>
    </location>
</feature>
<accession>A0AAV5HTL4</accession>
<comment type="caution">
    <text evidence="2">The sequence shown here is derived from an EMBL/GenBank/DDBJ whole genome shotgun (WGS) entry which is preliminary data.</text>
</comment>
<feature type="compositionally biased region" description="Acidic residues" evidence="1">
    <location>
        <begin position="40"/>
        <end position="54"/>
    </location>
</feature>
<dbReference type="AlphaFoldDB" id="A0AAV5HTL4"/>
<keyword evidence="3" id="KW-1185">Reference proteome</keyword>
<dbReference type="Proteomes" id="UP001054252">
    <property type="component" value="Unassembled WGS sequence"/>
</dbReference>
<evidence type="ECO:0000313" key="3">
    <source>
        <dbReference type="Proteomes" id="UP001054252"/>
    </source>
</evidence>
<evidence type="ECO:0000313" key="2">
    <source>
        <dbReference type="EMBL" id="GKU89113.1"/>
    </source>
</evidence>
<name>A0AAV5HTL4_9ROSI</name>
<feature type="compositionally biased region" description="Basic and acidic residues" evidence="1">
    <location>
        <begin position="1"/>
        <end position="10"/>
    </location>
</feature>
<proteinExistence type="predicted"/>
<dbReference type="EMBL" id="BPVZ01000003">
    <property type="protein sequence ID" value="GKU89113.1"/>
    <property type="molecule type" value="Genomic_DNA"/>
</dbReference>
<reference evidence="2 3" key="1">
    <citation type="journal article" date="2021" name="Commun. Biol.">
        <title>The genome of Shorea leprosula (Dipterocarpaceae) highlights the ecological relevance of drought in aseasonal tropical rainforests.</title>
        <authorList>
            <person name="Ng K.K.S."/>
            <person name="Kobayashi M.J."/>
            <person name="Fawcett J.A."/>
            <person name="Hatakeyama M."/>
            <person name="Paape T."/>
            <person name="Ng C.H."/>
            <person name="Ang C.C."/>
            <person name="Tnah L.H."/>
            <person name="Lee C.T."/>
            <person name="Nishiyama T."/>
            <person name="Sese J."/>
            <person name="O'Brien M.J."/>
            <person name="Copetti D."/>
            <person name="Mohd Noor M.I."/>
            <person name="Ong R.C."/>
            <person name="Putra M."/>
            <person name="Sireger I.Z."/>
            <person name="Indrioko S."/>
            <person name="Kosugi Y."/>
            <person name="Izuno A."/>
            <person name="Isagi Y."/>
            <person name="Lee S.L."/>
            <person name="Shimizu K.K."/>
        </authorList>
    </citation>
    <scope>NUCLEOTIDE SEQUENCE [LARGE SCALE GENOMIC DNA]</scope>
    <source>
        <strain evidence="2">214</strain>
    </source>
</reference>
<gene>
    <name evidence="2" type="ORF">SLEP1_g3300</name>
</gene>
<protein>
    <submittedName>
        <fullName evidence="2">Uncharacterized protein</fullName>
    </submittedName>
</protein>